<evidence type="ECO:0000256" key="3">
    <source>
        <dbReference type="ARBA" id="ARBA00022989"/>
    </source>
</evidence>
<dbReference type="SUPFAM" id="SSF81321">
    <property type="entry name" value="Family A G protein-coupled receptor-like"/>
    <property type="match status" value="1"/>
</dbReference>
<dbReference type="InterPro" id="IPR047130">
    <property type="entry name" value="7TM_GPCR_Srsx_nematod"/>
</dbReference>
<dbReference type="InterPro" id="IPR019424">
    <property type="entry name" value="7TM_GPCR_Srsx"/>
</dbReference>
<feature type="transmembrane region" description="Helical" evidence="5">
    <location>
        <begin position="147"/>
        <end position="169"/>
    </location>
</feature>
<organism evidence="6 7">
    <name type="scientific">Romanomermis culicivorax</name>
    <name type="common">Nematode worm</name>
    <dbReference type="NCBI Taxonomy" id="13658"/>
    <lineage>
        <taxon>Eukaryota</taxon>
        <taxon>Metazoa</taxon>
        <taxon>Ecdysozoa</taxon>
        <taxon>Nematoda</taxon>
        <taxon>Enoplea</taxon>
        <taxon>Dorylaimia</taxon>
        <taxon>Mermithida</taxon>
        <taxon>Mermithoidea</taxon>
        <taxon>Mermithidae</taxon>
        <taxon>Romanomermis</taxon>
    </lineage>
</organism>
<dbReference type="InterPro" id="IPR000276">
    <property type="entry name" value="GPCR_Rhodpsn"/>
</dbReference>
<evidence type="ECO:0000256" key="1">
    <source>
        <dbReference type="ARBA" id="ARBA00004370"/>
    </source>
</evidence>
<feature type="transmembrane region" description="Helical" evidence="5">
    <location>
        <begin position="103"/>
        <end position="126"/>
    </location>
</feature>
<dbReference type="AlphaFoldDB" id="A0A915KPM1"/>
<name>A0A915KPM1_ROMCU</name>
<protein>
    <submittedName>
        <fullName evidence="7">G-protein coupled receptors family 1 profile domain-containing protein</fullName>
    </submittedName>
</protein>
<dbReference type="WBParaSite" id="nRc.2.0.1.t40827-RA">
    <property type="protein sequence ID" value="nRc.2.0.1.t40827-RA"/>
    <property type="gene ID" value="nRc.2.0.1.g40827"/>
</dbReference>
<dbReference type="PANTHER" id="PTHR23360">
    <property type="entry name" value="G-PROTEIN COUPLED RECEPTORS FAMILY 1 PROFILE DOMAIN-CONTAINING PROTEIN-RELATED"/>
    <property type="match status" value="1"/>
</dbReference>
<reference evidence="7" key="1">
    <citation type="submission" date="2022-11" db="UniProtKB">
        <authorList>
            <consortium name="WormBaseParasite"/>
        </authorList>
    </citation>
    <scope>IDENTIFICATION</scope>
</reference>
<evidence type="ECO:0000256" key="5">
    <source>
        <dbReference type="SAM" id="Phobius"/>
    </source>
</evidence>
<keyword evidence="6" id="KW-1185">Reference proteome</keyword>
<feature type="transmembrane region" description="Helical" evidence="5">
    <location>
        <begin position="20"/>
        <end position="45"/>
    </location>
</feature>
<feature type="transmembrane region" description="Helical" evidence="5">
    <location>
        <begin position="248"/>
        <end position="269"/>
    </location>
</feature>
<dbReference type="Gene3D" id="1.20.1070.10">
    <property type="entry name" value="Rhodopsin 7-helix transmembrane proteins"/>
    <property type="match status" value="1"/>
</dbReference>
<proteinExistence type="predicted"/>
<dbReference type="GO" id="GO:0004930">
    <property type="term" value="F:G protein-coupled receptor activity"/>
    <property type="evidence" value="ECO:0007669"/>
    <property type="project" value="InterPro"/>
</dbReference>
<evidence type="ECO:0000256" key="4">
    <source>
        <dbReference type="ARBA" id="ARBA00023136"/>
    </source>
</evidence>
<keyword evidence="3 5" id="KW-1133">Transmembrane helix</keyword>
<evidence type="ECO:0000313" key="7">
    <source>
        <dbReference type="WBParaSite" id="nRc.2.0.1.t40827-RA"/>
    </source>
</evidence>
<dbReference type="SMART" id="SM01381">
    <property type="entry name" value="7TM_GPCR_Srsx"/>
    <property type="match status" value="1"/>
</dbReference>
<feature type="transmembrane region" description="Helical" evidence="5">
    <location>
        <begin position="57"/>
        <end position="83"/>
    </location>
</feature>
<dbReference type="Proteomes" id="UP000887565">
    <property type="component" value="Unplaced"/>
</dbReference>
<evidence type="ECO:0000256" key="2">
    <source>
        <dbReference type="ARBA" id="ARBA00022692"/>
    </source>
</evidence>
<keyword evidence="4 5" id="KW-0472">Membrane</keyword>
<accession>A0A915KPM1</accession>
<feature type="transmembrane region" description="Helical" evidence="5">
    <location>
        <begin position="189"/>
        <end position="214"/>
    </location>
</feature>
<keyword evidence="2 5" id="KW-0812">Transmembrane</keyword>
<evidence type="ECO:0000313" key="6">
    <source>
        <dbReference type="Proteomes" id="UP000887565"/>
    </source>
</evidence>
<feature type="transmembrane region" description="Helical" evidence="5">
    <location>
        <begin position="281"/>
        <end position="304"/>
    </location>
</feature>
<comment type="subcellular location">
    <subcellularLocation>
        <location evidence="1">Membrane</location>
    </subcellularLocation>
</comment>
<dbReference type="Pfam" id="PF10320">
    <property type="entry name" value="7TM_GPCR_Srsx"/>
    <property type="match status" value="1"/>
</dbReference>
<dbReference type="GO" id="GO:0016020">
    <property type="term" value="C:membrane"/>
    <property type="evidence" value="ECO:0007669"/>
    <property type="project" value="UniProtKB-SubCell"/>
</dbReference>
<sequence length="324" mass="36188">MNNRSMPTSNENNVDLGDIIPVVKISIVYIVVGVIGLTTSLLSLVTYGIDMKMVKNSLLTVLLCCVDAIFCMALIAGGTTRIIVDEAQDLSNIELTTTPMKCLYKFAGYYILGAEMQSILILSINFELLLAMKRPIWFRNFKNKKCYYLVCFSMLFFGAISSSIAFVFIDTKRVQKFCFLNEFLDGYYLMYHALLCSLTGIACSIVTVIVVILYKSHKSQVGDNGGQLRINRENAGSNSQVFKVSVSLIFLASSDILIVSVPNTLFAIFDLIDFDGTETKMVHLITSILTGFRCSLPLLINLLINKDFRGNFVKLLSHLKIFKN</sequence>